<dbReference type="InterPro" id="IPR029063">
    <property type="entry name" value="SAM-dependent_MTases_sf"/>
</dbReference>
<dbReference type="EMBL" id="JBHSFK010000005">
    <property type="protein sequence ID" value="MFC4499832.1"/>
    <property type="molecule type" value="Genomic_DNA"/>
</dbReference>
<keyword evidence="2" id="KW-1185">Reference proteome</keyword>
<reference evidence="2" key="1">
    <citation type="journal article" date="2019" name="Int. J. Syst. Evol. Microbiol.">
        <title>The Global Catalogue of Microorganisms (GCM) 10K type strain sequencing project: providing services to taxonomists for standard genome sequencing and annotation.</title>
        <authorList>
            <consortium name="The Broad Institute Genomics Platform"/>
            <consortium name="The Broad Institute Genome Sequencing Center for Infectious Disease"/>
            <person name="Wu L."/>
            <person name="Ma J."/>
        </authorList>
    </citation>
    <scope>NUCLEOTIDE SEQUENCE [LARGE SCALE GENOMIC DNA]</scope>
    <source>
        <strain evidence="2">CGMCC 4.7177</strain>
    </source>
</reference>
<name>A0ABV9AK36_9ACTN</name>
<comment type="caution">
    <text evidence="1">The sequence shown here is derived from an EMBL/GenBank/DDBJ whole genome shotgun (WGS) entry which is preliminary data.</text>
</comment>
<organism evidence="1 2">
    <name type="scientific">Streptomyces vulcanius</name>
    <dbReference type="NCBI Taxonomy" id="1441876"/>
    <lineage>
        <taxon>Bacteria</taxon>
        <taxon>Bacillati</taxon>
        <taxon>Actinomycetota</taxon>
        <taxon>Actinomycetes</taxon>
        <taxon>Kitasatosporales</taxon>
        <taxon>Streptomycetaceae</taxon>
        <taxon>Streptomyces</taxon>
    </lineage>
</organism>
<gene>
    <name evidence="1" type="ORF">ACFPIH_09855</name>
</gene>
<dbReference type="SUPFAM" id="SSF53335">
    <property type="entry name" value="S-adenosyl-L-methionine-dependent methyltransferases"/>
    <property type="match status" value="1"/>
</dbReference>
<keyword evidence="1" id="KW-0489">Methyltransferase</keyword>
<dbReference type="Gene3D" id="3.40.50.150">
    <property type="entry name" value="Vaccinia Virus protein VP39"/>
    <property type="match status" value="1"/>
</dbReference>
<dbReference type="Pfam" id="PF13578">
    <property type="entry name" value="Methyltransf_24"/>
    <property type="match status" value="1"/>
</dbReference>
<dbReference type="RefSeq" id="WP_381165425.1">
    <property type="nucleotide sequence ID" value="NZ_JBHSFK010000005.1"/>
</dbReference>
<evidence type="ECO:0000313" key="1">
    <source>
        <dbReference type="EMBL" id="MFC4499832.1"/>
    </source>
</evidence>
<protein>
    <submittedName>
        <fullName evidence="1">Class I SAM-dependent methyltransferase</fullName>
        <ecNumber evidence="1">2.1.1.-</ecNumber>
    </submittedName>
</protein>
<dbReference type="EC" id="2.1.1.-" evidence="1"/>
<keyword evidence="1" id="KW-0808">Transferase</keyword>
<evidence type="ECO:0000313" key="2">
    <source>
        <dbReference type="Proteomes" id="UP001595839"/>
    </source>
</evidence>
<dbReference type="GO" id="GO:0008168">
    <property type="term" value="F:methyltransferase activity"/>
    <property type="evidence" value="ECO:0007669"/>
    <property type="project" value="UniProtKB-KW"/>
</dbReference>
<accession>A0ABV9AK36</accession>
<dbReference type="GO" id="GO:0032259">
    <property type="term" value="P:methylation"/>
    <property type="evidence" value="ECO:0007669"/>
    <property type="project" value="UniProtKB-KW"/>
</dbReference>
<proteinExistence type="predicted"/>
<sequence length="312" mass="35153">MGKSQISVSVRQRIKRAAKRQAVFANMSFSRLGILVAPRHYYSSAPDLRGLAETRELWRTPSSLPGLHIDLDEQMAWLEKVCKPFVDEYRGNRVFEESGDLGPGYGYIEAQALRGILRSLCPRRYLEVGSGVSTHIALQALTRNAEDGRPGTVTCIEPYPRDWLSRDARVQLHRVPVQTVDLATFTSLTAGDVLFVDSSHVVKPGSDVNFLVLEVFPRLAPGVIVHLHDIYLPYDYQCDLLDSVLHWAETSLVRAFLANNSRARILACMSHLHYERPDEMRAVFPDYRPAPHRDGLLAGEGHFPASLWFEVC</sequence>
<dbReference type="Proteomes" id="UP001595839">
    <property type="component" value="Unassembled WGS sequence"/>
</dbReference>